<feature type="coiled-coil region" evidence="1">
    <location>
        <begin position="67"/>
        <end position="141"/>
    </location>
</feature>
<dbReference type="eggNOG" id="ENOG502QSW3">
    <property type="taxonomic scope" value="Eukaryota"/>
</dbReference>
<dbReference type="RefSeq" id="XP_002109237.1">
    <property type="nucleotide sequence ID" value="XM_002109201.1"/>
</dbReference>
<protein>
    <submittedName>
        <fullName evidence="2">Uncharacterized protein</fullName>
    </submittedName>
</protein>
<organism evidence="2 3">
    <name type="scientific">Trichoplax adhaerens</name>
    <name type="common">Trichoplax reptans</name>
    <dbReference type="NCBI Taxonomy" id="10228"/>
    <lineage>
        <taxon>Eukaryota</taxon>
        <taxon>Metazoa</taxon>
        <taxon>Placozoa</taxon>
        <taxon>Uniplacotomia</taxon>
        <taxon>Trichoplacea</taxon>
        <taxon>Trichoplacidae</taxon>
        <taxon>Trichoplax</taxon>
    </lineage>
</organism>
<proteinExistence type="predicted"/>
<dbReference type="GO" id="GO:0045931">
    <property type="term" value="P:positive regulation of mitotic cell cycle"/>
    <property type="evidence" value="ECO:0000318"/>
    <property type="project" value="GO_Central"/>
</dbReference>
<dbReference type="OMA" id="EELHYNI"/>
<name>B3RN72_TRIAD</name>
<dbReference type="STRING" id="10228.B3RN72"/>
<keyword evidence="1" id="KW-0175">Coiled coil</keyword>
<gene>
    <name evidence="2" type="ORF">TRIADDRAFT_53062</name>
</gene>
<dbReference type="GO" id="GO:0005814">
    <property type="term" value="C:centriole"/>
    <property type="evidence" value="ECO:0000318"/>
    <property type="project" value="GO_Central"/>
</dbReference>
<dbReference type="AlphaFoldDB" id="B3RN72"/>
<sequence>MQPRNSQDLRIVKLQNTLHQRNKQLDNEKNRFQRLKKDFLYNLRLLEDRDRELQKYDALISKSNSSNSSVSAEARQLRIDNDRLKKELAQQEYERERLQLLHHQRMEEQQVKINEHREEAGKQLQEERRHHRLRYEELQRQMMNSRKSMKPNNSQAFRYFNSEIKRDLDKMKHTAFDTWEDKNHCHVVEQNEEDIVRLKDLIQNKNCELDNTVRAKDNRIFELESEIKTLKSHIRRVQEDFLEKNSLMDQTLQEREQVIAELTKAKHGMEMKLNEKNLNLELSLDDAKFEKLRLQRECNSHTEQAQNDKVSFQKQIAGYQCKMAEAEKEYDDTVSILKQRIYSLTKNQKRLESERDMCRKDLESYQYSLGNTLKCFITLASLKEQAEIDWKLKLEEISTTCYNRQEEIFSALIKAKDETLAIAEKSHSKLQPTDSHLQAITRNQDGIYNNTPILQQNEILKLVIKEMRYEMEALTKRLAESANINNEEEYSIGSGSVKHPTWRNLTELLRDTVETLENRILAREIEVETANTKAILLPSTQQKIQHDADQRNLSIWQMRRDKTLQRYRFAEREKMLSHHISELQSQSIGIRHQEYKNKCSLMSSTDERDVNQSMYTHNNINEKIEKNLSLLQCENKKLKKRLGKALKYISQLVKEREKLLDVGNKLRYRAIQQDQEIVQLSDVSSRHGDNYWASDQIKDSKTEPKTEPKTKLQCLEELHYNIASEELRNENRKIKGKLINQQSNDNINLSSISHGIKEVLQATNSDFNQEEKARFEDFPMSYEPSDNDVISFLNSNISSVDGEDKILQSLWQMIDDNRDTNSSTFSP</sequence>
<dbReference type="GO" id="GO:0060271">
    <property type="term" value="P:cilium assembly"/>
    <property type="evidence" value="ECO:0000318"/>
    <property type="project" value="GO_Central"/>
</dbReference>
<dbReference type="PANTHER" id="PTHR46725:SF1">
    <property type="entry name" value="COILED-COIL DOMAIN-CONTAINING PROTEIN 57"/>
    <property type="match status" value="1"/>
</dbReference>
<feature type="coiled-coil region" evidence="1">
    <location>
        <begin position="284"/>
        <end position="329"/>
    </location>
</feature>
<feature type="coiled-coil region" evidence="1">
    <location>
        <begin position="188"/>
        <end position="240"/>
    </location>
</feature>
<dbReference type="Proteomes" id="UP000009022">
    <property type="component" value="Unassembled WGS sequence"/>
</dbReference>
<reference evidence="2 3" key="1">
    <citation type="journal article" date="2008" name="Nature">
        <title>The Trichoplax genome and the nature of placozoans.</title>
        <authorList>
            <person name="Srivastava M."/>
            <person name="Begovic E."/>
            <person name="Chapman J."/>
            <person name="Putnam N.H."/>
            <person name="Hellsten U."/>
            <person name="Kawashima T."/>
            <person name="Kuo A."/>
            <person name="Mitros T."/>
            <person name="Salamov A."/>
            <person name="Carpenter M.L."/>
            <person name="Signorovitch A.Y."/>
            <person name="Moreno M.A."/>
            <person name="Kamm K."/>
            <person name="Grimwood J."/>
            <person name="Schmutz J."/>
            <person name="Shapiro H."/>
            <person name="Grigoriev I.V."/>
            <person name="Buss L.W."/>
            <person name="Schierwater B."/>
            <person name="Dellaporta S.L."/>
            <person name="Rokhsar D.S."/>
        </authorList>
    </citation>
    <scope>NUCLEOTIDE SEQUENCE [LARGE SCALE GENOMIC DNA]</scope>
    <source>
        <strain evidence="2 3">Grell-BS-1999</strain>
    </source>
</reference>
<dbReference type="OrthoDB" id="568502at2759"/>
<feature type="coiled-coil region" evidence="1">
    <location>
        <begin position="11"/>
        <end position="38"/>
    </location>
</feature>
<keyword evidence="3" id="KW-1185">Reference proteome</keyword>
<evidence type="ECO:0000313" key="3">
    <source>
        <dbReference type="Proteomes" id="UP000009022"/>
    </source>
</evidence>
<accession>B3RN72</accession>
<dbReference type="CTD" id="6751020"/>
<dbReference type="PANTHER" id="PTHR46725">
    <property type="entry name" value="COILED-COIL DOMAIN-CONTAINING PROTEIN 57"/>
    <property type="match status" value="1"/>
</dbReference>
<dbReference type="GO" id="GO:0005876">
    <property type="term" value="C:spindle microtubule"/>
    <property type="evidence" value="ECO:0000318"/>
    <property type="project" value="GO_Central"/>
</dbReference>
<dbReference type="GO" id="GO:0034451">
    <property type="term" value="C:centriolar satellite"/>
    <property type="evidence" value="ECO:0000318"/>
    <property type="project" value="GO_Central"/>
</dbReference>
<evidence type="ECO:0000256" key="1">
    <source>
        <dbReference type="SAM" id="Coils"/>
    </source>
</evidence>
<dbReference type="HOGENOM" id="CLU_011424_0_0_1"/>
<dbReference type="PhylomeDB" id="B3RN72"/>
<evidence type="ECO:0000313" key="2">
    <source>
        <dbReference type="EMBL" id="EDV27403.1"/>
    </source>
</evidence>
<dbReference type="KEGG" id="tad:TRIADDRAFT_53062"/>
<dbReference type="EMBL" id="DS985242">
    <property type="protein sequence ID" value="EDV27403.1"/>
    <property type="molecule type" value="Genomic_DNA"/>
</dbReference>
<dbReference type="GO" id="GO:0007020">
    <property type="term" value="P:microtubule nucleation"/>
    <property type="evidence" value="ECO:0000318"/>
    <property type="project" value="GO_Central"/>
</dbReference>
<dbReference type="InParanoid" id="B3RN72"/>
<dbReference type="InterPro" id="IPR042481">
    <property type="entry name" value="CCDC57"/>
</dbReference>
<dbReference type="GeneID" id="6751020"/>
<dbReference type="GO" id="GO:0007099">
    <property type="term" value="P:centriole replication"/>
    <property type="evidence" value="ECO:0000318"/>
    <property type="project" value="GO_Central"/>
</dbReference>